<evidence type="ECO:0000256" key="1">
    <source>
        <dbReference type="ARBA" id="ARBA00004651"/>
    </source>
</evidence>
<dbReference type="PANTHER" id="PTHR47089:SF1">
    <property type="entry name" value="GUANOSINE ABC TRANSPORTER PERMEASE PROTEIN NUPP"/>
    <property type="match status" value="1"/>
</dbReference>
<comment type="subcellular location">
    <subcellularLocation>
        <location evidence="1">Cell membrane</location>
        <topology evidence="1">Multi-pass membrane protein</topology>
    </subcellularLocation>
</comment>
<dbReference type="GO" id="GO:0005886">
    <property type="term" value="C:plasma membrane"/>
    <property type="evidence" value="ECO:0007669"/>
    <property type="project" value="UniProtKB-SubCell"/>
</dbReference>
<feature type="transmembrane region" description="Helical" evidence="6">
    <location>
        <begin position="243"/>
        <end position="260"/>
    </location>
</feature>
<keyword evidence="5 6" id="KW-0472">Membrane</keyword>
<sequence>MDKVNKIFVKDSALVPLVAIVLGLLLGAVVMLLGGYNPITAYISLVSKVFGSPYNMGETIREITPLIFTGLSVAFAFRTGLFNIGAEGQFMIGATGAAFIGIKLDLPWFIHAPLAVIVGAVLGGLWGGIAGYLKAKRGVNEVITTIMLNWIALFLSNYMVNTFLLQPGQQRSYMIHDSASLSVGWLSELFGNARMHWGTLIALLGAVVFYIVLWKMKQGYELRSVGYNPNAAQYAGMNVKRNIVKAMVIGGVFAGLAGVVETLGVFHYQVIAAASPGYGFDGVAVALLGGNHPVGVVLAAVLFGMLTYGSAGMSFGADVPPEIIRVVIASVIFFVASHGIVRWVLKPFLARRKKEEVA</sequence>
<organism evidence="7 8">
    <name type="scientific">Paenibacillus rigui</name>
    <dbReference type="NCBI Taxonomy" id="554312"/>
    <lineage>
        <taxon>Bacteria</taxon>
        <taxon>Bacillati</taxon>
        <taxon>Bacillota</taxon>
        <taxon>Bacilli</taxon>
        <taxon>Bacillales</taxon>
        <taxon>Paenibacillaceae</taxon>
        <taxon>Paenibacillus</taxon>
    </lineage>
</organism>
<gene>
    <name evidence="7" type="ORF">CF651_09075</name>
</gene>
<keyword evidence="4 6" id="KW-1133">Transmembrane helix</keyword>
<evidence type="ECO:0000313" key="8">
    <source>
        <dbReference type="Proteomes" id="UP000215509"/>
    </source>
</evidence>
<dbReference type="RefSeq" id="WP_094014542.1">
    <property type="nucleotide sequence ID" value="NZ_NMQW01000013.1"/>
</dbReference>
<proteinExistence type="predicted"/>
<comment type="caution">
    <text evidence="7">The sequence shown here is derived from an EMBL/GenBank/DDBJ whole genome shotgun (WGS) entry which is preliminary data.</text>
</comment>
<feature type="transmembrane region" description="Helical" evidence="6">
    <location>
        <begin position="12"/>
        <end position="39"/>
    </location>
</feature>
<dbReference type="PANTHER" id="PTHR47089">
    <property type="entry name" value="ABC TRANSPORTER, PERMEASE PROTEIN"/>
    <property type="match status" value="1"/>
</dbReference>
<feature type="transmembrane region" description="Helical" evidence="6">
    <location>
        <begin position="108"/>
        <end position="130"/>
    </location>
</feature>
<keyword evidence="2" id="KW-1003">Cell membrane</keyword>
<evidence type="ECO:0000313" key="7">
    <source>
        <dbReference type="EMBL" id="OXM86595.1"/>
    </source>
</evidence>
<evidence type="ECO:0000256" key="4">
    <source>
        <dbReference type="ARBA" id="ARBA00022989"/>
    </source>
</evidence>
<accession>A0A229UTU4</accession>
<dbReference type="CDD" id="cd06580">
    <property type="entry name" value="TM_PBP1_transp_TpRbsC_like"/>
    <property type="match status" value="1"/>
</dbReference>
<dbReference type="AlphaFoldDB" id="A0A229UTU4"/>
<keyword evidence="8" id="KW-1185">Reference proteome</keyword>
<feature type="transmembrane region" description="Helical" evidence="6">
    <location>
        <begin position="142"/>
        <end position="160"/>
    </location>
</feature>
<protein>
    <submittedName>
        <fullName evidence="7">Branched-chain amino acid ABC transporter permease</fullName>
    </submittedName>
</protein>
<dbReference type="Proteomes" id="UP000215509">
    <property type="component" value="Unassembled WGS sequence"/>
</dbReference>
<evidence type="ECO:0000256" key="5">
    <source>
        <dbReference type="ARBA" id="ARBA00023136"/>
    </source>
</evidence>
<feature type="transmembrane region" description="Helical" evidence="6">
    <location>
        <begin position="323"/>
        <end position="345"/>
    </location>
</feature>
<dbReference type="Pfam" id="PF02653">
    <property type="entry name" value="BPD_transp_2"/>
    <property type="match status" value="1"/>
</dbReference>
<dbReference type="GO" id="GO:0022857">
    <property type="term" value="F:transmembrane transporter activity"/>
    <property type="evidence" value="ECO:0007669"/>
    <property type="project" value="InterPro"/>
</dbReference>
<dbReference type="EMBL" id="NMQW01000013">
    <property type="protein sequence ID" value="OXM86595.1"/>
    <property type="molecule type" value="Genomic_DNA"/>
</dbReference>
<evidence type="ECO:0000256" key="6">
    <source>
        <dbReference type="SAM" id="Phobius"/>
    </source>
</evidence>
<feature type="transmembrane region" description="Helical" evidence="6">
    <location>
        <begin position="266"/>
        <end position="289"/>
    </location>
</feature>
<keyword evidence="3 6" id="KW-0812">Transmembrane</keyword>
<evidence type="ECO:0000256" key="3">
    <source>
        <dbReference type="ARBA" id="ARBA00022692"/>
    </source>
</evidence>
<feature type="transmembrane region" description="Helical" evidence="6">
    <location>
        <begin position="195"/>
        <end position="214"/>
    </location>
</feature>
<dbReference type="OrthoDB" id="45037at2"/>
<evidence type="ECO:0000256" key="2">
    <source>
        <dbReference type="ARBA" id="ARBA00022475"/>
    </source>
</evidence>
<name>A0A229UTU4_9BACL</name>
<reference evidence="7 8" key="1">
    <citation type="submission" date="2017-07" db="EMBL/GenBank/DDBJ databases">
        <title>Genome sequencing and assembly of Paenibacillus rigui.</title>
        <authorList>
            <person name="Mayilraj S."/>
        </authorList>
    </citation>
    <scope>NUCLEOTIDE SEQUENCE [LARGE SCALE GENOMIC DNA]</scope>
    <source>
        <strain evidence="7 8">JCM 16352</strain>
    </source>
</reference>
<dbReference type="InterPro" id="IPR001851">
    <property type="entry name" value="ABC_transp_permease"/>
</dbReference>
<feature type="transmembrane region" description="Helical" evidence="6">
    <location>
        <begin position="296"/>
        <end position="317"/>
    </location>
</feature>